<keyword evidence="8 14" id="KW-1133">Transmembrane helix</keyword>
<organism evidence="17 18">
    <name type="scientific">Leptobrachium leishanense</name>
    <name type="common">Leishan spiny toad</name>
    <dbReference type="NCBI Taxonomy" id="445787"/>
    <lineage>
        <taxon>Eukaryota</taxon>
        <taxon>Metazoa</taxon>
        <taxon>Chordata</taxon>
        <taxon>Craniata</taxon>
        <taxon>Vertebrata</taxon>
        <taxon>Euteleostomi</taxon>
        <taxon>Amphibia</taxon>
        <taxon>Batrachia</taxon>
        <taxon>Anura</taxon>
        <taxon>Pelobatoidea</taxon>
        <taxon>Megophryidae</taxon>
        <taxon>Leptobrachium</taxon>
    </lineage>
</organism>
<evidence type="ECO:0000256" key="7">
    <source>
        <dbReference type="ARBA" id="ARBA00022889"/>
    </source>
</evidence>
<dbReference type="PANTHER" id="PTHR24368">
    <property type="entry name" value="AMPHOTERIN-INDUCED PROTEIN"/>
    <property type="match status" value="1"/>
</dbReference>
<keyword evidence="3" id="KW-0433">Leucine-rich repeat</keyword>
<dbReference type="InterPro" id="IPR001611">
    <property type="entry name" value="Leu-rich_rpt"/>
</dbReference>
<keyword evidence="7" id="KW-0130">Cell adhesion</keyword>
<evidence type="ECO:0000313" key="17">
    <source>
        <dbReference type="Ensembl" id="ENSLLEP00000048890.1"/>
    </source>
</evidence>
<reference evidence="17" key="2">
    <citation type="submission" date="2025-09" db="UniProtKB">
        <authorList>
            <consortium name="Ensembl"/>
        </authorList>
    </citation>
    <scope>IDENTIFICATION</scope>
</reference>
<dbReference type="PROSITE" id="PS51450">
    <property type="entry name" value="LRR"/>
    <property type="match status" value="4"/>
</dbReference>
<name>A0A8C5R7T5_9ANUR</name>
<dbReference type="SUPFAM" id="SSF48726">
    <property type="entry name" value="Immunoglobulin"/>
    <property type="match status" value="1"/>
</dbReference>
<gene>
    <name evidence="17" type="primary">AMIGO3</name>
</gene>
<dbReference type="PANTHER" id="PTHR24368:SF62">
    <property type="entry name" value="AMPHOTERIN-INDUCED PROTEIN 3"/>
    <property type="match status" value="1"/>
</dbReference>
<keyword evidence="18" id="KW-1185">Reference proteome</keyword>
<dbReference type="InterPro" id="IPR032675">
    <property type="entry name" value="LRR_dom_sf"/>
</dbReference>
<evidence type="ECO:0000256" key="12">
    <source>
        <dbReference type="ARBA" id="ARBA00023319"/>
    </source>
</evidence>
<dbReference type="InterPro" id="IPR003591">
    <property type="entry name" value="Leu-rich_rpt_typical-subtyp"/>
</dbReference>
<accession>A0A8C5R7T5</accession>
<dbReference type="InterPro" id="IPR013783">
    <property type="entry name" value="Ig-like_fold"/>
</dbReference>
<keyword evidence="6" id="KW-0677">Repeat</keyword>
<feature type="compositionally biased region" description="Low complexity" evidence="13">
    <location>
        <begin position="474"/>
        <end position="488"/>
    </location>
</feature>
<keyword evidence="10" id="KW-1015">Disulfide bond</keyword>
<dbReference type="GO" id="GO:0016020">
    <property type="term" value="C:membrane"/>
    <property type="evidence" value="ECO:0007669"/>
    <property type="project" value="UniProtKB-SubCell"/>
</dbReference>
<keyword evidence="9 14" id="KW-0472">Membrane</keyword>
<keyword evidence="11" id="KW-0325">Glycoprotein</keyword>
<keyword evidence="4 14" id="KW-0812">Transmembrane</keyword>
<dbReference type="Ensembl" id="ENSLLET00000050799.1">
    <property type="protein sequence ID" value="ENSLLEP00000048890.1"/>
    <property type="gene ID" value="ENSLLEG00000030776.1"/>
</dbReference>
<dbReference type="Proteomes" id="UP000694569">
    <property type="component" value="Unplaced"/>
</dbReference>
<dbReference type="PROSITE" id="PS50835">
    <property type="entry name" value="IG_LIKE"/>
    <property type="match status" value="1"/>
</dbReference>
<protein>
    <submittedName>
        <fullName evidence="17">Adhesion molecule with Ig like domain 3</fullName>
    </submittedName>
</protein>
<evidence type="ECO:0000256" key="10">
    <source>
        <dbReference type="ARBA" id="ARBA00023157"/>
    </source>
</evidence>
<evidence type="ECO:0000259" key="16">
    <source>
        <dbReference type="PROSITE" id="PS50835"/>
    </source>
</evidence>
<dbReference type="Gene3D" id="3.80.10.10">
    <property type="entry name" value="Ribonuclease Inhibitor"/>
    <property type="match status" value="1"/>
</dbReference>
<feature type="transmembrane region" description="Helical" evidence="14">
    <location>
        <begin position="380"/>
        <end position="399"/>
    </location>
</feature>
<dbReference type="OrthoDB" id="1394818at2759"/>
<evidence type="ECO:0000256" key="2">
    <source>
        <dbReference type="ARBA" id="ARBA00005670"/>
    </source>
</evidence>
<comment type="similarity">
    <text evidence="2">Belongs to the immunoglobulin superfamily. AMIGO family.</text>
</comment>
<dbReference type="AlphaFoldDB" id="A0A8C5R7T5"/>
<dbReference type="SMART" id="SM00409">
    <property type="entry name" value="IG"/>
    <property type="match status" value="1"/>
</dbReference>
<evidence type="ECO:0000256" key="14">
    <source>
        <dbReference type="SAM" id="Phobius"/>
    </source>
</evidence>
<evidence type="ECO:0000256" key="3">
    <source>
        <dbReference type="ARBA" id="ARBA00022614"/>
    </source>
</evidence>
<evidence type="ECO:0000256" key="4">
    <source>
        <dbReference type="ARBA" id="ARBA00022692"/>
    </source>
</evidence>
<evidence type="ECO:0000256" key="13">
    <source>
        <dbReference type="SAM" id="MobiDB-lite"/>
    </source>
</evidence>
<dbReference type="GO" id="GO:0007420">
    <property type="term" value="P:brain development"/>
    <property type="evidence" value="ECO:0007669"/>
    <property type="project" value="TreeGrafter"/>
</dbReference>
<evidence type="ECO:0000256" key="5">
    <source>
        <dbReference type="ARBA" id="ARBA00022729"/>
    </source>
</evidence>
<dbReference type="Pfam" id="PF13516">
    <property type="entry name" value="LRR_6"/>
    <property type="match status" value="2"/>
</dbReference>
<evidence type="ECO:0000256" key="9">
    <source>
        <dbReference type="ARBA" id="ARBA00023136"/>
    </source>
</evidence>
<feature type="domain" description="Ig-like" evidence="16">
    <location>
        <begin position="286"/>
        <end position="365"/>
    </location>
</feature>
<dbReference type="InterPro" id="IPR003599">
    <property type="entry name" value="Ig_sub"/>
</dbReference>
<feature type="chain" id="PRO_5034305458" evidence="15">
    <location>
        <begin position="29"/>
        <end position="488"/>
    </location>
</feature>
<dbReference type="InterPro" id="IPR031283">
    <property type="entry name" value="AMIGO"/>
</dbReference>
<dbReference type="PRINTS" id="PR00019">
    <property type="entry name" value="LEURICHRPT"/>
</dbReference>
<evidence type="ECO:0000313" key="18">
    <source>
        <dbReference type="Proteomes" id="UP000694569"/>
    </source>
</evidence>
<dbReference type="Pfam" id="PF13855">
    <property type="entry name" value="LRR_8"/>
    <property type="match status" value="1"/>
</dbReference>
<proteinExistence type="inferred from homology"/>
<evidence type="ECO:0000256" key="11">
    <source>
        <dbReference type="ARBA" id="ARBA00023180"/>
    </source>
</evidence>
<dbReference type="InterPro" id="IPR007110">
    <property type="entry name" value="Ig-like_dom"/>
</dbReference>
<feature type="signal peptide" evidence="15">
    <location>
        <begin position="1"/>
        <end position="28"/>
    </location>
</feature>
<dbReference type="Gene3D" id="2.60.40.10">
    <property type="entry name" value="Immunoglobulins"/>
    <property type="match status" value="1"/>
</dbReference>
<feature type="compositionally biased region" description="Basic and acidic residues" evidence="13">
    <location>
        <begin position="454"/>
        <end position="464"/>
    </location>
</feature>
<dbReference type="GeneTree" id="ENSGT00950000183146"/>
<feature type="region of interest" description="Disordered" evidence="13">
    <location>
        <begin position="416"/>
        <end position="488"/>
    </location>
</feature>
<keyword evidence="12" id="KW-0393">Immunoglobulin domain</keyword>
<dbReference type="SMART" id="SM00369">
    <property type="entry name" value="LRR_TYP"/>
    <property type="match status" value="6"/>
</dbReference>
<evidence type="ECO:0000256" key="1">
    <source>
        <dbReference type="ARBA" id="ARBA00004479"/>
    </source>
</evidence>
<dbReference type="GO" id="GO:0007155">
    <property type="term" value="P:cell adhesion"/>
    <property type="evidence" value="ECO:0007669"/>
    <property type="project" value="UniProtKB-KW"/>
</dbReference>
<evidence type="ECO:0000256" key="8">
    <source>
        <dbReference type="ARBA" id="ARBA00022989"/>
    </source>
</evidence>
<evidence type="ECO:0000256" key="6">
    <source>
        <dbReference type="ARBA" id="ARBA00022737"/>
    </source>
</evidence>
<sequence length="488" mass="54663">MTTLVLLELYVCMRLVFMLGILAKSTEGCPPSCVCASDLLSCVRKGLQHPPANLPPTLTSLDLSHNNISHLYDNWLLGLPRLDILRLSHNQIRRLPPGTFHNATSLKHLDLSSNFLESIHEELFHQLSGLEELLLYKNSIKHVDDGAFAGLSNIRKIYLSWNKLTKFSFSSFQNLTNPHLRTLDLSSNHFLKLPVEEVSSLPAFIKNGLYLHNNPLICHCSLFALFAHWDHRHFSSVVDFSREYTCRYMGHKRAVVRILQTQNGFDNCSVDALHGFPEAGVRVLVGKHLMVACNTTLPQENTTYLWITPTYDFIFPPGNDNQSLKIHPNGSLEIHRVQTWNSGVYLCIALNRRLSYNFTHEVNVTVHYPKHDGESFNTGLTTLLGCVVTLLVVFIYLYMTPCRCFYCCSKPPQTPSPPQESSAQSSILCGTPPAADGPNGRKAGIGRHVVFLEPIKERNGEKNPKVLQAKSDSDSASSVFSDSPIVPT</sequence>
<evidence type="ECO:0000256" key="15">
    <source>
        <dbReference type="SAM" id="SignalP"/>
    </source>
</evidence>
<dbReference type="SUPFAM" id="SSF52058">
    <property type="entry name" value="L domain-like"/>
    <property type="match status" value="1"/>
</dbReference>
<reference evidence="17" key="1">
    <citation type="submission" date="2025-08" db="UniProtKB">
        <authorList>
            <consortium name="Ensembl"/>
        </authorList>
    </citation>
    <scope>IDENTIFICATION</scope>
</reference>
<dbReference type="InterPro" id="IPR036179">
    <property type="entry name" value="Ig-like_dom_sf"/>
</dbReference>
<comment type="subcellular location">
    <subcellularLocation>
        <location evidence="1">Membrane</location>
        <topology evidence="1">Single-pass type I membrane protein</topology>
    </subcellularLocation>
</comment>
<keyword evidence="5 15" id="KW-0732">Signal</keyword>